<reference evidence="2" key="1">
    <citation type="submission" date="2023-03" db="EMBL/GenBank/DDBJ databases">
        <title>Chromosome-level genomes of two armyworms, Mythimna separata and Mythimna loreyi, provide insights into the biosynthesis and reception of sex pheromones.</title>
        <authorList>
            <person name="Zhao H."/>
        </authorList>
    </citation>
    <scope>NUCLEOTIDE SEQUENCE</scope>
    <source>
        <strain evidence="2">BeijingLab</strain>
        <tissue evidence="2">Pupa</tissue>
    </source>
</reference>
<sequence length="512" mass="58867">MQRTTLGELASWEPPPDELDCFQSFINIIDEFYPDDWRSWEVNNVSYEDLFGDRISSDEECRLRFAVPTLHLAYAFSEGPPSLSERKYKRIKRQLITWPLGRAIIYSPFATMKKIHPTDAGNRFSEVLSVLKSELMSRAEAAKILQNTHKKSRSPFKMPSKSQKLAHSPIPTSYKKARYEDCDTLTDFLKHQKIILEKLCKLSEDQNENIKQIREKMYNKCGNLDIEKTHFENASEIENWHARSYNQIEHEDTRDIESPTDELLEDSASTVSFDTTENEEMVSVAEESLVKQGIASQRLGTDGWLSINYIEGQKKFQAAPVFTNLQINSHLAAITPSAQHVTVLEKMDLCLGGITHGLLQQRKEFQEIYKKATLEVKSVISKYFLSFESSFRRTSDTLLQYTCGKRAQIIQQRRSIYKPSNQKLYELLHAIPPSATHLFSEPKLSALLKEQGGINKFFPDKYQKLKQEGRKDSTRELGPGDKTGSSGTNKRIKIKTLDKAKYRKRRTRSNAS</sequence>
<feature type="compositionally biased region" description="Basic and acidic residues" evidence="1">
    <location>
        <begin position="465"/>
        <end position="479"/>
    </location>
</feature>
<name>A0AAD8DXW9_MYTSE</name>
<organism evidence="2 3">
    <name type="scientific">Mythimna separata</name>
    <name type="common">Oriental armyworm</name>
    <name type="synonym">Pseudaletia separata</name>
    <dbReference type="NCBI Taxonomy" id="271217"/>
    <lineage>
        <taxon>Eukaryota</taxon>
        <taxon>Metazoa</taxon>
        <taxon>Ecdysozoa</taxon>
        <taxon>Arthropoda</taxon>
        <taxon>Hexapoda</taxon>
        <taxon>Insecta</taxon>
        <taxon>Pterygota</taxon>
        <taxon>Neoptera</taxon>
        <taxon>Endopterygota</taxon>
        <taxon>Lepidoptera</taxon>
        <taxon>Glossata</taxon>
        <taxon>Ditrysia</taxon>
        <taxon>Noctuoidea</taxon>
        <taxon>Noctuidae</taxon>
        <taxon>Noctuinae</taxon>
        <taxon>Hadenini</taxon>
        <taxon>Mythimna</taxon>
    </lineage>
</organism>
<comment type="caution">
    <text evidence="2">The sequence shown here is derived from an EMBL/GenBank/DDBJ whole genome shotgun (WGS) entry which is preliminary data.</text>
</comment>
<accession>A0AAD8DXW9</accession>
<feature type="compositionally biased region" description="Basic residues" evidence="1">
    <location>
        <begin position="501"/>
        <end position="512"/>
    </location>
</feature>
<dbReference type="AlphaFoldDB" id="A0AAD8DXW9"/>
<feature type="region of interest" description="Disordered" evidence="1">
    <location>
        <begin position="465"/>
        <end position="512"/>
    </location>
</feature>
<proteinExistence type="predicted"/>
<protein>
    <submittedName>
        <fullName evidence="2">Uncharacterized protein</fullName>
    </submittedName>
</protein>
<evidence type="ECO:0000313" key="3">
    <source>
        <dbReference type="Proteomes" id="UP001231518"/>
    </source>
</evidence>
<evidence type="ECO:0000256" key="1">
    <source>
        <dbReference type="SAM" id="MobiDB-lite"/>
    </source>
</evidence>
<evidence type="ECO:0000313" key="2">
    <source>
        <dbReference type="EMBL" id="KAJ8729876.1"/>
    </source>
</evidence>
<dbReference type="Proteomes" id="UP001231518">
    <property type="component" value="Chromosome 9"/>
</dbReference>
<dbReference type="EMBL" id="JARGEI010000006">
    <property type="protein sequence ID" value="KAJ8729876.1"/>
    <property type="molecule type" value="Genomic_DNA"/>
</dbReference>
<feature type="region of interest" description="Disordered" evidence="1">
    <location>
        <begin position="148"/>
        <end position="169"/>
    </location>
</feature>
<keyword evidence="3" id="KW-1185">Reference proteome</keyword>
<gene>
    <name evidence="2" type="ORF">PYW07_016914</name>
</gene>